<accession>A0A819YTK4</accession>
<reference evidence="1" key="1">
    <citation type="submission" date="2021-02" db="EMBL/GenBank/DDBJ databases">
        <authorList>
            <person name="Nowell W R."/>
        </authorList>
    </citation>
    <scope>NUCLEOTIDE SEQUENCE</scope>
</reference>
<evidence type="ECO:0000313" key="2">
    <source>
        <dbReference type="Proteomes" id="UP000663844"/>
    </source>
</evidence>
<name>A0A819YTK4_9BILA</name>
<evidence type="ECO:0000313" key="1">
    <source>
        <dbReference type="EMBL" id="CAF4165514.1"/>
    </source>
</evidence>
<organism evidence="1 2">
    <name type="scientific">Adineta steineri</name>
    <dbReference type="NCBI Taxonomy" id="433720"/>
    <lineage>
        <taxon>Eukaryota</taxon>
        <taxon>Metazoa</taxon>
        <taxon>Spiralia</taxon>
        <taxon>Gnathifera</taxon>
        <taxon>Rotifera</taxon>
        <taxon>Eurotatoria</taxon>
        <taxon>Bdelloidea</taxon>
        <taxon>Adinetida</taxon>
        <taxon>Adinetidae</taxon>
        <taxon>Adineta</taxon>
    </lineage>
</organism>
<proteinExistence type="predicted"/>
<dbReference type="AlphaFoldDB" id="A0A819YTK4"/>
<dbReference type="Proteomes" id="UP000663844">
    <property type="component" value="Unassembled WGS sequence"/>
</dbReference>
<gene>
    <name evidence="1" type="ORF">OXD698_LOCUS38858</name>
</gene>
<protein>
    <submittedName>
        <fullName evidence="1">Uncharacterized protein</fullName>
    </submittedName>
</protein>
<sequence>QITYTSQTAVSTSSTPLLSSIASSTTAPVATGQ</sequence>
<feature type="non-terminal residue" evidence="1">
    <location>
        <position position="1"/>
    </location>
</feature>
<comment type="caution">
    <text evidence="1">The sequence shown here is derived from an EMBL/GenBank/DDBJ whole genome shotgun (WGS) entry which is preliminary data.</text>
</comment>
<dbReference type="EMBL" id="CAJOAZ010007564">
    <property type="protein sequence ID" value="CAF4165514.1"/>
    <property type="molecule type" value="Genomic_DNA"/>
</dbReference>